<feature type="region of interest" description="Disordered" evidence="1">
    <location>
        <begin position="205"/>
        <end position="225"/>
    </location>
</feature>
<keyword evidence="4" id="KW-1185">Reference proteome</keyword>
<accession>A0A1T1GQC1</accession>
<comment type="caution">
    <text evidence="3">The sequence shown here is derived from an EMBL/GenBank/DDBJ whole genome shotgun (WGS) entry which is preliminary data.</text>
</comment>
<dbReference type="GO" id="GO:0016740">
    <property type="term" value="F:transferase activity"/>
    <property type="evidence" value="ECO:0007669"/>
    <property type="project" value="UniProtKB-KW"/>
</dbReference>
<dbReference type="SUPFAM" id="SSF52833">
    <property type="entry name" value="Thioredoxin-like"/>
    <property type="match status" value="1"/>
</dbReference>
<dbReference type="InterPro" id="IPR004045">
    <property type="entry name" value="Glutathione_S-Trfase_N"/>
</dbReference>
<dbReference type="InterPro" id="IPR036282">
    <property type="entry name" value="Glutathione-S-Trfase_C_sf"/>
</dbReference>
<dbReference type="PROSITE" id="PS50404">
    <property type="entry name" value="GST_NTER"/>
    <property type="match status" value="1"/>
</dbReference>
<dbReference type="CDD" id="cd03046">
    <property type="entry name" value="GST_N_GTT1_like"/>
    <property type="match status" value="1"/>
</dbReference>
<gene>
    <name evidence="3" type="ORF">B1202_15540</name>
</gene>
<evidence type="ECO:0000256" key="1">
    <source>
        <dbReference type="SAM" id="MobiDB-lite"/>
    </source>
</evidence>
<dbReference type="SFLD" id="SFLDG01150">
    <property type="entry name" value="Main.1:_Beta-like"/>
    <property type="match status" value="1"/>
</dbReference>
<keyword evidence="3" id="KW-0808">Transferase</keyword>
<proteinExistence type="predicted"/>
<dbReference type="EMBL" id="MVKX01000012">
    <property type="protein sequence ID" value="OOV79812.1"/>
    <property type="molecule type" value="Genomic_DNA"/>
</dbReference>
<dbReference type="PANTHER" id="PTHR44051">
    <property type="entry name" value="GLUTATHIONE S-TRANSFERASE-RELATED"/>
    <property type="match status" value="1"/>
</dbReference>
<dbReference type="InterPro" id="IPR036249">
    <property type="entry name" value="Thioredoxin-like_sf"/>
</dbReference>
<dbReference type="Proteomes" id="UP000191160">
    <property type="component" value="Unassembled WGS sequence"/>
</dbReference>
<evidence type="ECO:0000259" key="2">
    <source>
        <dbReference type="PROSITE" id="PS50404"/>
    </source>
</evidence>
<evidence type="ECO:0000313" key="3">
    <source>
        <dbReference type="EMBL" id="OOV79812.1"/>
    </source>
</evidence>
<dbReference type="CDD" id="cd03189">
    <property type="entry name" value="GST_C_GTT1_like"/>
    <property type="match status" value="1"/>
</dbReference>
<dbReference type="SFLD" id="SFLDG00358">
    <property type="entry name" value="Main_(cytGST)"/>
    <property type="match status" value="1"/>
</dbReference>
<dbReference type="Gene3D" id="1.20.1050.10">
    <property type="match status" value="1"/>
</dbReference>
<dbReference type="Pfam" id="PF02798">
    <property type="entry name" value="GST_N"/>
    <property type="match status" value="1"/>
</dbReference>
<protein>
    <submittedName>
        <fullName evidence="3">Glutathione S-transferase</fullName>
    </submittedName>
</protein>
<organism evidence="3 4">
    <name type="scientific">Acinetobacter amyesii</name>
    <dbReference type="NCBI Taxonomy" id="2942470"/>
    <lineage>
        <taxon>Bacteria</taxon>
        <taxon>Pseudomonadati</taxon>
        <taxon>Pseudomonadota</taxon>
        <taxon>Gammaproteobacteria</taxon>
        <taxon>Moraxellales</taxon>
        <taxon>Moraxellaceae</taxon>
        <taxon>Acinetobacter</taxon>
    </lineage>
</organism>
<evidence type="ECO:0000313" key="4">
    <source>
        <dbReference type="Proteomes" id="UP000191160"/>
    </source>
</evidence>
<dbReference type="RefSeq" id="WP_078191506.1">
    <property type="nucleotide sequence ID" value="NZ_JAMCOZ010000008.1"/>
</dbReference>
<feature type="domain" description="GST N-terminal" evidence="2">
    <location>
        <begin position="1"/>
        <end position="80"/>
    </location>
</feature>
<dbReference type="SFLD" id="SFLDS00019">
    <property type="entry name" value="Glutathione_Transferase_(cytos"/>
    <property type="match status" value="1"/>
</dbReference>
<dbReference type="AlphaFoldDB" id="A0A1T1GQC1"/>
<dbReference type="PANTHER" id="PTHR44051:SF9">
    <property type="entry name" value="GLUTATHIONE S-TRANSFERASE 1"/>
    <property type="match status" value="1"/>
</dbReference>
<name>A0A1T1GQC1_9GAMM</name>
<dbReference type="InterPro" id="IPR040079">
    <property type="entry name" value="Glutathione_S-Trfase"/>
</dbReference>
<dbReference type="Gene3D" id="3.40.30.10">
    <property type="entry name" value="Glutaredoxin"/>
    <property type="match status" value="1"/>
</dbReference>
<dbReference type="SUPFAM" id="SSF47616">
    <property type="entry name" value="GST C-terminal domain-like"/>
    <property type="match status" value="1"/>
</dbReference>
<reference evidence="3 4" key="1">
    <citation type="submission" date="2017-02" db="EMBL/GenBank/DDBJ databases">
        <title>Acinetobacter sp. ANC 4945, whole genome shotgun sequencing project.</title>
        <authorList>
            <person name="Radolfova-Krizova L."/>
            <person name="Al Atrouni A."/>
            <person name="Nemec A."/>
        </authorList>
    </citation>
    <scope>NUCLEOTIDE SEQUENCE [LARGE SCALE GENOMIC DNA]</scope>
    <source>
        <strain evidence="3 4">ANC 4945</strain>
    </source>
</reference>
<sequence length="225" mass="26410">MRVLHHLEKSRSFRILWAMQELGLDYQVQFYPRQPNLSAPPELKAIHPLGKSPILQDDGLVLVESAAILEYLQEKYDRHDFFAAKAEHSKQQYRFWMHYAEGSLMPLLVMQLVMSNVPCHVPWVIKPIASRICDGVKKGFVRPRLKEHIVFLENHLAENEYFAGPFSFADIQMTFPLEALMTRTQGRYPQIQSFLQRMQQRPAYRRAKQQEQQLEAQQDRQDDSA</sequence>